<dbReference type="PANTHER" id="PTHR15526:SF5">
    <property type="entry name" value="MUSKELIN"/>
    <property type="match status" value="1"/>
</dbReference>
<feature type="compositionally biased region" description="Basic and acidic residues" evidence="2">
    <location>
        <begin position="1143"/>
        <end position="1152"/>
    </location>
</feature>
<comment type="caution">
    <text evidence="4">The sequence shown here is derived from an EMBL/GenBank/DDBJ whole genome shotgun (WGS) entry which is preliminary data.</text>
</comment>
<feature type="compositionally biased region" description="Polar residues" evidence="2">
    <location>
        <begin position="38"/>
        <end position="57"/>
    </location>
</feature>
<dbReference type="Gene3D" id="2.120.10.80">
    <property type="entry name" value="Kelch-type beta propeller"/>
    <property type="match status" value="3"/>
</dbReference>
<dbReference type="GO" id="GO:0005737">
    <property type="term" value="C:cytoplasm"/>
    <property type="evidence" value="ECO:0007669"/>
    <property type="project" value="TreeGrafter"/>
</dbReference>
<reference evidence="4 5" key="1">
    <citation type="submission" date="2019-05" db="EMBL/GenBank/DDBJ databases">
        <title>Emergence of the Ug99 lineage of the wheat stem rust pathogen through somatic hybridization.</title>
        <authorList>
            <person name="Li F."/>
            <person name="Upadhyaya N.M."/>
            <person name="Sperschneider J."/>
            <person name="Matny O."/>
            <person name="Nguyen-Phuc H."/>
            <person name="Mago R."/>
            <person name="Raley C."/>
            <person name="Miller M.E."/>
            <person name="Silverstein K.A.T."/>
            <person name="Henningsen E."/>
            <person name="Hirsch C.D."/>
            <person name="Visser B."/>
            <person name="Pretorius Z.A."/>
            <person name="Steffenson B.J."/>
            <person name="Schwessinger B."/>
            <person name="Dodds P.N."/>
            <person name="Figueroa M."/>
        </authorList>
    </citation>
    <scope>NUCLEOTIDE SEQUENCE [LARGE SCALE GENOMIC DNA]</scope>
    <source>
        <strain evidence="4 5">Ug99</strain>
    </source>
</reference>
<accession>A0A5B0LG50</accession>
<feature type="region of interest" description="Disordered" evidence="2">
    <location>
        <begin position="37"/>
        <end position="57"/>
    </location>
</feature>
<feature type="region of interest" description="Disordered" evidence="2">
    <location>
        <begin position="1126"/>
        <end position="1164"/>
    </location>
</feature>
<evidence type="ECO:0000256" key="1">
    <source>
        <dbReference type="ARBA" id="ARBA00022737"/>
    </source>
</evidence>
<evidence type="ECO:0000259" key="3">
    <source>
        <dbReference type="Pfam" id="PF06588"/>
    </source>
</evidence>
<organism evidence="4 5">
    <name type="scientific">Puccinia graminis f. sp. tritici</name>
    <dbReference type="NCBI Taxonomy" id="56615"/>
    <lineage>
        <taxon>Eukaryota</taxon>
        <taxon>Fungi</taxon>
        <taxon>Dikarya</taxon>
        <taxon>Basidiomycota</taxon>
        <taxon>Pucciniomycotina</taxon>
        <taxon>Pucciniomycetes</taxon>
        <taxon>Pucciniales</taxon>
        <taxon>Pucciniaceae</taxon>
        <taxon>Puccinia</taxon>
    </lineage>
</organism>
<dbReference type="SUPFAM" id="SSF117281">
    <property type="entry name" value="Kelch motif"/>
    <property type="match status" value="1"/>
</dbReference>
<dbReference type="Pfam" id="PF06588">
    <property type="entry name" value="Muskelin_N"/>
    <property type="match status" value="2"/>
</dbReference>
<dbReference type="InterPro" id="IPR015915">
    <property type="entry name" value="Kelch-typ_b-propeller"/>
</dbReference>
<protein>
    <recommendedName>
        <fullName evidence="3">Muskelin N-terminal domain-containing protein</fullName>
    </recommendedName>
</protein>
<feature type="region of interest" description="Disordered" evidence="2">
    <location>
        <begin position="613"/>
        <end position="673"/>
    </location>
</feature>
<feature type="compositionally biased region" description="Polar residues" evidence="2">
    <location>
        <begin position="379"/>
        <end position="388"/>
    </location>
</feature>
<gene>
    <name evidence="4" type="ORF">PGTUg99_001630</name>
</gene>
<feature type="compositionally biased region" description="Polar residues" evidence="2">
    <location>
        <begin position="622"/>
        <end position="668"/>
    </location>
</feature>
<feature type="region of interest" description="Disordered" evidence="2">
    <location>
        <begin position="130"/>
        <end position="199"/>
    </location>
</feature>
<dbReference type="AlphaFoldDB" id="A0A5B0LG50"/>
<dbReference type="InterPro" id="IPR052456">
    <property type="entry name" value="CTLH_complex_component"/>
</dbReference>
<dbReference type="PANTHER" id="PTHR15526">
    <property type="entry name" value="MUSKELIN"/>
    <property type="match status" value="1"/>
</dbReference>
<evidence type="ECO:0000256" key="2">
    <source>
        <dbReference type="SAM" id="MobiDB-lite"/>
    </source>
</evidence>
<feature type="domain" description="Muskelin N-terminal" evidence="3">
    <location>
        <begin position="237"/>
        <end position="358"/>
    </location>
</feature>
<dbReference type="Gene3D" id="2.60.120.260">
    <property type="entry name" value="Galactose-binding domain-like"/>
    <property type="match status" value="2"/>
</dbReference>
<dbReference type="EMBL" id="VDEP01000523">
    <property type="protein sequence ID" value="KAA1063777.1"/>
    <property type="molecule type" value="Genomic_DNA"/>
</dbReference>
<sequence>MDPSTFDHPHQLSYTIHSSSTCSPVYHPFNILEDAPTDPNSRWSGSGPATKSTSAEATSLIKLPSKRKDYIIIDLGKPSIVRSITFGKFHRPHPCNLKLFRIWGSLAPGEGKGDFRALLGNQTIDQHLNPASCTNPLNSHHHHHLHHHQHHQANHHQSIFKNQPLAPLPSSSSSSSTTTTTNQTAAAATATTTNNNLEQSHSINPIQIDPHDLIKPINQSPPHPIRARGPTHRTGPRMELLAQGELKNDTNPETVPLRWKNDRVTWFKSSEVHRASSDSTQTVIVPVRYIKIEPLSATGSNYNCSIWHISVKGHDEDHIMSPCLEIYEKWRASAALRLCLKHLRQTGHLEAFQALINSATNPDQSPLLVQPSTIPVVESESQTVNPTHGNLAGSSSFEESQSSNPAQFHFEHSLVSALHSALVPHLEPRFGLDGPLPSTSQSSDDLPFKIPPISDAEQIVINAALDNLFDPWALAEAPTVTCHQILPRSTPASGLPCPRGGHQMCIDSKRRKIWLFGGFDGVTDLGDLWVYHLEPTHISTQEESSPPSGMPNDDLRFKETIDPPRPTVHSHGNTQWQLISRDVKLDNGPMNRSCHKMVLDEMTGDLYVLGRYTERGRPPTHQPSDFPQSTTNGQSPIHSRRQNILPNRVLNTLHSSTNGSGTVEQADTTADHNDPTFTEIIRRQAATNLPASFTTGPTPQPQLDVDELMGDAETVTGPLHAPSSATGQFKNDMFRFRPFQDPSSHELWDNNGRIGQWECLSQDTHLENGPQLIFDHQMVLDSDRRKIYVFGGKIIQPADSLSQETASSSSRVTLNQYSGLFEYDLTTRTWVQLMTDPESSTTMTEIDLLDHQVHIPSRMGHSLILDKKRQCLWVLTGERDHHYYSDLWKYDITHRRAELIVADYTYGGKNQQTSDVFANSSGSAPEAGFSQRTTFDPEADEWHMFCGLCRDRGSGEAATKPNSKSEMMSSEFWRWRIDEGRWTKVTMKAQVDGTETPPPRFAHQMVFDDLTKTHYVFGGNPADNDNEPTRLGDFWKLQLIQPTRREALRRCLFALRRQHFIEMCEKETDTVSALLYLQNDLSSVTNHLDEREAKLFRACTSHLLAGPGPRVPLLEEDAAQEDDLEGRYGEEDGEDCGMTARQKSSEDQDHADVGPGAQNGNGLGTEIIDRYRKIRDQRTQLFQSLLKFFPPSMTEPEESLMDLIDVWGDRESFW</sequence>
<dbReference type="Proteomes" id="UP000325313">
    <property type="component" value="Unassembled WGS sequence"/>
</dbReference>
<name>A0A5B0LG50_PUCGR</name>
<feature type="region of interest" description="Disordered" evidence="2">
    <location>
        <begin position="378"/>
        <end position="402"/>
    </location>
</feature>
<feature type="domain" description="Muskelin N-terminal" evidence="3">
    <location>
        <begin position="11"/>
        <end position="106"/>
    </location>
</feature>
<evidence type="ECO:0000313" key="4">
    <source>
        <dbReference type="EMBL" id="KAA1063777.1"/>
    </source>
</evidence>
<feature type="region of interest" description="Disordered" evidence="2">
    <location>
        <begin position="211"/>
        <end position="233"/>
    </location>
</feature>
<feature type="compositionally biased region" description="Basic residues" evidence="2">
    <location>
        <begin position="139"/>
        <end position="154"/>
    </location>
</feature>
<proteinExistence type="predicted"/>
<evidence type="ECO:0000313" key="5">
    <source>
        <dbReference type="Proteomes" id="UP000325313"/>
    </source>
</evidence>
<keyword evidence="1" id="KW-0677">Repeat</keyword>
<feature type="compositionally biased region" description="Low complexity" evidence="2">
    <location>
        <begin position="170"/>
        <end position="196"/>
    </location>
</feature>
<dbReference type="InterPro" id="IPR010565">
    <property type="entry name" value="Muskelin_N"/>
</dbReference>